<feature type="transmembrane region" description="Helical" evidence="1">
    <location>
        <begin position="211"/>
        <end position="229"/>
    </location>
</feature>
<feature type="transmembrane region" description="Helical" evidence="1">
    <location>
        <begin position="129"/>
        <end position="150"/>
    </location>
</feature>
<dbReference type="PANTHER" id="PTHR38034">
    <property type="entry name" value="INNER MEMBRANE PROTEIN YPJD"/>
    <property type="match status" value="1"/>
</dbReference>
<keyword evidence="1" id="KW-0812">Transmembrane</keyword>
<dbReference type="Pfam" id="PF01578">
    <property type="entry name" value="Cytochrom_C_asm"/>
    <property type="match status" value="1"/>
</dbReference>
<gene>
    <name evidence="3" type="ORF">MNBD_GAMMA23-1098</name>
</gene>
<organism evidence="3">
    <name type="scientific">hydrothermal vent metagenome</name>
    <dbReference type="NCBI Taxonomy" id="652676"/>
    <lineage>
        <taxon>unclassified sequences</taxon>
        <taxon>metagenomes</taxon>
        <taxon>ecological metagenomes</taxon>
    </lineage>
</organism>
<dbReference type="EMBL" id="UOFT01000035">
    <property type="protein sequence ID" value="VAW93972.1"/>
    <property type="molecule type" value="Genomic_DNA"/>
</dbReference>
<reference evidence="3" key="1">
    <citation type="submission" date="2018-06" db="EMBL/GenBank/DDBJ databases">
        <authorList>
            <person name="Zhirakovskaya E."/>
        </authorList>
    </citation>
    <scope>NUCLEOTIDE SEQUENCE</scope>
</reference>
<feature type="domain" description="Cytochrome c assembly protein" evidence="2">
    <location>
        <begin position="39"/>
        <end position="263"/>
    </location>
</feature>
<evidence type="ECO:0000259" key="2">
    <source>
        <dbReference type="Pfam" id="PF01578"/>
    </source>
</evidence>
<feature type="transmembrane region" description="Helical" evidence="1">
    <location>
        <begin position="35"/>
        <end position="54"/>
    </location>
</feature>
<name>A0A3B1A2L6_9ZZZZ</name>
<feature type="transmembrane region" description="Helical" evidence="1">
    <location>
        <begin position="241"/>
        <end position="264"/>
    </location>
</feature>
<feature type="transmembrane region" description="Helical" evidence="1">
    <location>
        <begin position="6"/>
        <end position="23"/>
    </location>
</feature>
<evidence type="ECO:0000256" key="1">
    <source>
        <dbReference type="SAM" id="Phobius"/>
    </source>
</evidence>
<protein>
    <submittedName>
        <fullName evidence="3">Inner membrane protein YpjD</fullName>
    </submittedName>
</protein>
<proteinExistence type="predicted"/>
<evidence type="ECO:0000313" key="3">
    <source>
        <dbReference type="EMBL" id="VAW93972.1"/>
    </source>
</evidence>
<dbReference type="InterPro" id="IPR052372">
    <property type="entry name" value="YpjD/HemX"/>
</dbReference>
<feature type="transmembrane region" description="Helical" evidence="1">
    <location>
        <begin position="66"/>
        <end position="85"/>
    </location>
</feature>
<keyword evidence="1" id="KW-1133">Transmembrane helix</keyword>
<dbReference type="GO" id="GO:0020037">
    <property type="term" value="F:heme binding"/>
    <property type="evidence" value="ECO:0007669"/>
    <property type="project" value="InterPro"/>
</dbReference>
<sequence>MTLSIIGILFYIAATTVLLRHSRHKKTELGISKNKLLLPGFVAILFHAFLLFQYTLYTPQGLDLSVFTMLSLVSWITSTFLLLVALRQPVECLGMIVFPFAAITLLLRATSDHHHYTSELSRGLETHILLSIVSYSVLSIAAVQSLLLYIQDYHLHNKQPGGFISALPSLETMENLLFKMIGLGFILLTISLITGIPYLDDIHQQHLTHKIILSSIAWVIFAVLLWGRWQFGWRGQIAIRWTLGGFVLLMLAYFGSNIVLQVILQRD</sequence>
<dbReference type="InterPro" id="IPR002541">
    <property type="entry name" value="Cyt_c_assembly"/>
</dbReference>
<feature type="transmembrane region" description="Helical" evidence="1">
    <location>
        <begin position="92"/>
        <end position="109"/>
    </location>
</feature>
<accession>A0A3B1A2L6</accession>
<dbReference type="AlphaFoldDB" id="A0A3B1A2L6"/>
<dbReference type="GO" id="GO:0005886">
    <property type="term" value="C:plasma membrane"/>
    <property type="evidence" value="ECO:0007669"/>
    <property type="project" value="TreeGrafter"/>
</dbReference>
<keyword evidence="1" id="KW-0472">Membrane</keyword>
<feature type="transmembrane region" description="Helical" evidence="1">
    <location>
        <begin position="176"/>
        <end position="199"/>
    </location>
</feature>
<dbReference type="PANTHER" id="PTHR38034:SF1">
    <property type="entry name" value="INNER MEMBRANE PROTEIN YPJD"/>
    <property type="match status" value="1"/>
</dbReference>
<dbReference type="GO" id="GO:0017004">
    <property type="term" value="P:cytochrome complex assembly"/>
    <property type="evidence" value="ECO:0007669"/>
    <property type="project" value="InterPro"/>
</dbReference>